<keyword evidence="2" id="KW-1185">Reference proteome</keyword>
<dbReference type="Proteomes" id="UP000596381">
    <property type="component" value="Segment"/>
</dbReference>
<gene>
    <name evidence="1" type="ORF">vBKpMFBKp24_102</name>
</gene>
<proteinExistence type="predicted"/>
<reference evidence="1 2" key="1">
    <citation type="submission" date="2020-12" db="EMBL/GenBank/DDBJ databases">
        <title>Genomic characterization of four novel bacteriophages infecting Klebsiella pneumoniae.</title>
        <authorList>
            <person name="Estrada Bonilla B."/>
            <person name="Costa A.R."/>
            <person name="van Rossum T."/>
            <person name="Hagedoorn S."/>
            <person name="Wallinga H."/>
            <person name="Xiao M."/>
            <person name="Song W."/>
            <person name="Haas P.-J."/>
            <person name="Nobrega F.L."/>
            <person name="Brouns S.J.J."/>
        </authorList>
    </citation>
    <scope>NUCLEOTIDE SEQUENCE [LARGE SCALE GENOMIC DNA]</scope>
</reference>
<dbReference type="EMBL" id="MW394391">
    <property type="protein sequence ID" value="QQV92183.1"/>
    <property type="molecule type" value="Genomic_DNA"/>
</dbReference>
<name>A0A7U0GBM5_9CAUD</name>
<protein>
    <submittedName>
        <fullName evidence="1">Uncharacterized protein</fullName>
    </submittedName>
</protein>
<evidence type="ECO:0000313" key="1">
    <source>
        <dbReference type="EMBL" id="QQV92183.1"/>
    </source>
</evidence>
<sequence>MRKVYKDFFLVNSLDVDEFTADWMRRRAEELSFRTDDDFAIWIYASVDQGCGEVYSGCCLAVTDLGVELCTDSPEVCLFYFQEVYYDSNLPTELNFAHSLLKVGEKYYDVLYPDGLLDYRDHILWQEDEVNKFYLLSPSDVIEGVGYQPEPFKLIRGLLSDYI</sequence>
<organism evidence="1 2">
    <name type="scientific">Klebsiella phage vB_KpM_FBKp24</name>
    <dbReference type="NCBI Taxonomy" id="2801834"/>
    <lineage>
        <taxon>Viruses</taxon>
        <taxon>Duplodnaviria</taxon>
        <taxon>Heunggongvirae</taxon>
        <taxon>Uroviricota</taxon>
        <taxon>Caudoviricetes</taxon>
        <taxon>Chimalliviridae</taxon>
        <taxon>Maaswegvirus</taxon>
        <taxon>Maaswegvirus Kp24</taxon>
    </lineage>
</organism>
<accession>A0A7U0GBM5</accession>
<evidence type="ECO:0000313" key="2">
    <source>
        <dbReference type="Proteomes" id="UP000596381"/>
    </source>
</evidence>